<dbReference type="CDD" id="cd16448">
    <property type="entry name" value="RING-H2"/>
    <property type="match status" value="1"/>
</dbReference>
<dbReference type="SMART" id="SM00184">
    <property type="entry name" value="RING"/>
    <property type="match status" value="1"/>
</dbReference>
<dbReference type="Gene3D" id="3.30.40.10">
    <property type="entry name" value="Zinc/RING finger domain, C3HC4 (zinc finger)"/>
    <property type="match status" value="1"/>
</dbReference>
<keyword evidence="1" id="KW-0479">Metal-binding</keyword>
<feature type="region of interest" description="Disordered" evidence="2">
    <location>
        <begin position="388"/>
        <end position="407"/>
    </location>
</feature>
<evidence type="ECO:0000259" key="3">
    <source>
        <dbReference type="PROSITE" id="PS50089"/>
    </source>
</evidence>
<feature type="compositionally biased region" description="Polar residues" evidence="2">
    <location>
        <begin position="248"/>
        <end position="261"/>
    </location>
</feature>
<feature type="compositionally biased region" description="Low complexity" evidence="2">
    <location>
        <begin position="396"/>
        <end position="405"/>
    </location>
</feature>
<dbReference type="OrthoDB" id="1938835at2759"/>
<dbReference type="AlphaFoldDB" id="A0A3S3N1L2"/>
<feature type="compositionally biased region" description="Low complexity" evidence="2">
    <location>
        <begin position="262"/>
        <end position="272"/>
    </location>
</feature>
<dbReference type="GO" id="GO:0008270">
    <property type="term" value="F:zinc ion binding"/>
    <property type="evidence" value="ECO:0007669"/>
    <property type="project" value="UniProtKB-KW"/>
</dbReference>
<organism evidence="4 5">
    <name type="scientific">Cinnamomum micranthum f. kanehirae</name>
    <dbReference type="NCBI Taxonomy" id="337451"/>
    <lineage>
        <taxon>Eukaryota</taxon>
        <taxon>Viridiplantae</taxon>
        <taxon>Streptophyta</taxon>
        <taxon>Embryophyta</taxon>
        <taxon>Tracheophyta</taxon>
        <taxon>Spermatophyta</taxon>
        <taxon>Magnoliopsida</taxon>
        <taxon>Magnoliidae</taxon>
        <taxon>Laurales</taxon>
        <taxon>Lauraceae</taxon>
        <taxon>Cinnamomum</taxon>
    </lineage>
</organism>
<gene>
    <name evidence="4" type="ORF">CKAN_02336500</name>
</gene>
<dbReference type="EMBL" id="QPKB01000010">
    <property type="protein sequence ID" value="RWR94085.1"/>
    <property type="molecule type" value="Genomic_DNA"/>
</dbReference>
<accession>A0A3S3N1L2</accession>
<protein>
    <submittedName>
        <fullName evidence="4">Zinc finger protein</fullName>
    </submittedName>
</protein>
<feature type="region of interest" description="Disordered" evidence="2">
    <location>
        <begin position="144"/>
        <end position="201"/>
    </location>
</feature>
<evidence type="ECO:0000313" key="4">
    <source>
        <dbReference type="EMBL" id="RWR94085.1"/>
    </source>
</evidence>
<dbReference type="PANTHER" id="PTHR31150:SF32">
    <property type="entry name" value="RING_U-BOX SUPERFAMILY PROTEIN"/>
    <property type="match status" value="1"/>
</dbReference>
<dbReference type="PROSITE" id="PS50089">
    <property type="entry name" value="ZF_RING_2"/>
    <property type="match status" value="1"/>
</dbReference>
<feature type="domain" description="RING-type" evidence="3">
    <location>
        <begin position="279"/>
        <end position="338"/>
    </location>
</feature>
<dbReference type="PANTHER" id="PTHR31150">
    <property type="entry name" value="EXPRESSED PROTEIN"/>
    <property type="match status" value="1"/>
</dbReference>
<proteinExistence type="predicted"/>
<keyword evidence="1" id="KW-0863">Zinc-finger</keyword>
<dbReference type="InterPro" id="IPR013083">
    <property type="entry name" value="Znf_RING/FYVE/PHD"/>
</dbReference>
<keyword evidence="5" id="KW-1185">Reference proteome</keyword>
<dbReference type="Proteomes" id="UP000283530">
    <property type="component" value="Unassembled WGS sequence"/>
</dbReference>
<keyword evidence="1" id="KW-0862">Zinc</keyword>
<evidence type="ECO:0000313" key="5">
    <source>
        <dbReference type="Proteomes" id="UP000283530"/>
    </source>
</evidence>
<dbReference type="InterPro" id="IPR001841">
    <property type="entry name" value="Znf_RING"/>
</dbReference>
<feature type="region of interest" description="Disordered" evidence="2">
    <location>
        <begin position="248"/>
        <end position="272"/>
    </location>
</feature>
<dbReference type="SUPFAM" id="SSF57850">
    <property type="entry name" value="RING/U-box"/>
    <property type="match status" value="1"/>
</dbReference>
<evidence type="ECO:0000256" key="2">
    <source>
        <dbReference type="SAM" id="MobiDB-lite"/>
    </source>
</evidence>
<evidence type="ECO:0000256" key="1">
    <source>
        <dbReference type="PROSITE-ProRule" id="PRU00175"/>
    </source>
</evidence>
<name>A0A3S3N1L2_9MAGN</name>
<comment type="caution">
    <text evidence="4">The sequence shown here is derived from an EMBL/GenBank/DDBJ whole genome shotgun (WGS) entry which is preliminary data.</text>
</comment>
<reference evidence="4 5" key="1">
    <citation type="journal article" date="2019" name="Nat. Plants">
        <title>Stout camphor tree genome fills gaps in understanding of flowering plant genome evolution.</title>
        <authorList>
            <person name="Chaw S.M."/>
            <person name="Liu Y.C."/>
            <person name="Wu Y.W."/>
            <person name="Wang H.Y."/>
            <person name="Lin C.I."/>
            <person name="Wu C.S."/>
            <person name="Ke H.M."/>
            <person name="Chang L.Y."/>
            <person name="Hsu C.Y."/>
            <person name="Yang H.T."/>
            <person name="Sudianto E."/>
            <person name="Hsu M.H."/>
            <person name="Wu K.P."/>
            <person name="Wang L.N."/>
            <person name="Leebens-Mack J.H."/>
            <person name="Tsai I.J."/>
        </authorList>
    </citation>
    <scope>NUCLEOTIDE SEQUENCE [LARGE SCALE GENOMIC DNA]</scope>
    <source>
        <strain evidence="5">cv. Chaw 1501</strain>
        <tissue evidence="4">Young leaves</tissue>
    </source>
</reference>
<sequence length="444" mass="48898">MGSVCCVAARDKTIPNRPGSEYLHRNIRYSPSWSFRWDSRTHIEDAIDHDVQLSHANTRNVRSGFKGRLDADIEAISDEGSSVENFITPTSQKSPVIEGASRNVRTGASDFSLESNVYSEERDFERLSAVTNVSSPKISISLPSTSSSMFKAEPSSSNSHSFPVVQTPPRRARHSPGYQLSRQVSDSRVLGYKSPSNNSVSEGRKSFVLSVCSNDLTLGSHGGSSDGWSMRTFSELVASSQRERWSFDSENMSSSHGKITRSSSNSPQLTSPSMDLQACGICSKLLTERSSWSSQKIISSNELSVVAVLVCGHVYHADCLEDKTTVIDKYDPSCPLCTAGVKLTSKTLSRKGSRSEADSKARNKISRIGIVDSDDVDGDAMANSQKMNQFEGKGPKMGSSSSMKSSFRKPFLRRHFSIGSKSTRVQEENECTRKKGFWARYRKE</sequence>